<reference evidence="2" key="1">
    <citation type="submission" date="2021-05" db="EMBL/GenBank/DDBJ databases">
        <authorList>
            <person name="Pietrasiak N."/>
            <person name="Ward R."/>
            <person name="Stajich J.E."/>
            <person name="Kurbessoian T."/>
        </authorList>
    </citation>
    <scope>NUCLEOTIDE SEQUENCE</scope>
    <source>
        <strain evidence="2">JT2-VF2</strain>
    </source>
</reference>
<sequence>MEWLAQLQGQIVGLDTAPLIYLIEENPNYLEVTNAFFEAMFRGEFTVVTSVITISEVLVYPLRQRNIELAQQYRDILFNSQGLTTIEVVPDIAETAAQLRADYNLRTPDAIQIATAIRGGASFFLTNDARLPSLPGLSVLVLAQLIA</sequence>
<protein>
    <submittedName>
        <fullName evidence="2">PIN domain-containing protein</fullName>
    </submittedName>
</protein>
<gene>
    <name evidence="2" type="ORF">KME32_10890</name>
</gene>
<dbReference type="Proteomes" id="UP000715781">
    <property type="component" value="Unassembled WGS sequence"/>
</dbReference>
<organism evidence="2 3">
    <name type="scientific">Mojavia pulchra JT2-VF2</name>
    <dbReference type="NCBI Taxonomy" id="287848"/>
    <lineage>
        <taxon>Bacteria</taxon>
        <taxon>Bacillati</taxon>
        <taxon>Cyanobacteriota</taxon>
        <taxon>Cyanophyceae</taxon>
        <taxon>Nostocales</taxon>
        <taxon>Nostocaceae</taxon>
    </lineage>
</organism>
<name>A0A951PXS9_9NOST</name>
<dbReference type="EMBL" id="JAHHHN010000005">
    <property type="protein sequence ID" value="MBW4561641.1"/>
    <property type="molecule type" value="Genomic_DNA"/>
</dbReference>
<reference evidence="2" key="2">
    <citation type="journal article" date="2022" name="Microbiol. Resour. Announc.">
        <title>Metagenome Sequencing to Explore Phylogenomics of Terrestrial Cyanobacteria.</title>
        <authorList>
            <person name="Ward R.D."/>
            <person name="Stajich J.E."/>
            <person name="Johansen J.R."/>
            <person name="Huntemann M."/>
            <person name="Clum A."/>
            <person name="Foster B."/>
            <person name="Foster B."/>
            <person name="Roux S."/>
            <person name="Palaniappan K."/>
            <person name="Varghese N."/>
            <person name="Mukherjee S."/>
            <person name="Reddy T.B.K."/>
            <person name="Daum C."/>
            <person name="Copeland A."/>
            <person name="Chen I.A."/>
            <person name="Ivanova N.N."/>
            <person name="Kyrpides N.C."/>
            <person name="Shapiro N."/>
            <person name="Eloe-Fadrosh E.A."/>
            <person name="Pietrasiak N."/>
        </authorList>
    </citation>
    <scope>NUCLEOTIDE SEQUENCE</scope>
    <source>
        <strain evidence="2">JT2-VF2</strain>
    </source>
</reference>
<evidence type="ECO:0000313" key="2">
    <source>
        <dbReference type="EMBL" id="MBW4561641.1"/>
    </source>
</evidence>
<feature type="domain" description="PIN" evidence="1">
    <location>
        <begin position="14"/>
        <end position="134"/>
    </location>
</feature>
<dbReference type="Pfam" id="PF01850">
    <property type="entry name" value="PIN"/>
    <property type="match status" value="1"/>
</dbReference>
<comment type="caution">
    <text evidence="2">The sequence shown here is derived from an EMBL/GenBank/DDBJ whole genome shotgun (WGS) entry which is preliminary data.</text>
</comment>
<dbReference type="InterPro" id="IPR002716">
    <property type="entry name" value="PIN_dom"/>
</dbReference>
<accession>A0A951PXS9</accession>
<dbReference type="AlphaFoldDB" id="A0A951PXS9"/>
<proteinExistence type="predicted"/>
<dbReference type="SUPFAM" id="SSF88723">
    <property type="entry name" value="PIN domain-like"/>
    <property type="match status" value="1"/>
</dbReference>
<dbReference type="InterPro" id="IPR029060">
    <property type="entry name" value="PIN-like_dom_sf"/>
</dbReference>
<evidence type="ECO:0000313" key="3">
    <source>
        <dbReference type="Proteomes" id="UP000715781"/>
    </source>
</evidence>
<dbReference type="Gene3D" id="3.40.50.1010">
    <property type="entry name" value="5'-nuclease"/>
    <property type="match status" value="1"/>
</dbReference>
<evidence type="ECO:0000259" key="1">
    <source>
        <dbReference type="Pfam" id="PF01850"/>
    </source>
</evidence>